<keyword evidence="5 8" id="KW-0378">Hydrolase</keyword>
<dbReference type="PANTHER" id="PTHR46323:SF2">
    <property type="entry name" value="BETA-GALACTOSIDASE"/>
    <property type="match status" value="1"/>
</dbReference>
<evidence type="ECO:0000256" key="2">
    <source>
        <dbReference type="ARBA" id="ARBA00007401"/>
    </source>
</evidence>
<evidence type="ECO:0000256" key="7">
    <source>
        <dbReference type="ARBA" id="ARBA00032230"/>
    </source>
</evidence>
<dbReference type="InterPro" id="IPR017853">
    <property type="entry name" value="GH"/>
</dbReference>
<evidence type="ECO:0000256" key="1">
    <source>
        <dbReference type="ARBA" id="ARBA00001412"/>
    </source>
</evidence>
<evidence type="ECO:0000256" key="4">
    <source>
        <dbReference type="ARBA" id="ARBA00013303"/>
    </source>
</evidence>
<dbReference type="InterPro" id="IPR023232">
    <property type="entry name" value="Glyco_hydro_2_AS"/>
</dbReference>
<evidence type="ECO:0000256" key="5">
    <source>
        <dbReference type="ARBA" id="ARBA00022801"/>
    </source>
</evidence>
<dbReference type="Pfam" id="PF02836">
    <property type="entry name" value="Glyco_hydro_2_C"/>
    <property type="match status" value="1"/>
</dbReference>
<dbReference type="Pfam" id="PF16353">
    <property type="entry name" value="LacZ_4"/>
    <property type="match status" value="1"/>
</dbReference>
<dbReference type="SUPFAM" id="SSF51445">
    <property type="entry name" value="(Trans)glycosidases"/>
    <property type="match status" value="1"/>
</dbReference>
<name>A0A4R2BQI8_9BACI</name>
<dbReference type="SUPFAM" id="SSF49303">
    <property type="entry name" value="beta-Galactosidase/glucuronidase domain"/>
    <property type="match status" value="2"/>
</dbReference>
<dbReference type="SUPFAM" id="SSF49785">
    <property type="entry name" value="Galactose-binding domain-like"/>
    <property type="match status" value="1"/>
</dbReference>
<dbReference type="InterPro" id="IPR023230">
    <property type="entry name" value="Glyco_hydro_2_CS"/>
</dbReference>
<dbReference type="PANTHER" id="PTHR46323">
    <property type="entry name" value="BETA-GALACTOSIDASE"/>
    <property type="match status" value="1"/>
</dbReference>
<dbReference type="Gene3D" id="2.60.40.10">
    <property type="entry name" value="Immunoglobulins"/>
    <property type="match status" value="2"/>
</dbReference>
<dbReference type="Proteomes" id="UP000295689">
    <property type="component" value="Unassembled WGS sequence"/>
</dbReference>
<dbReference type="AlphaFoldDB" id="A0A4R2BQI8"/>
<dbReference type="InterPro" id="IPR011013">
    <property type="entry name" value="Gal_mutarotase_sf_dom"/>
</dbReference>
<dbReference type="InterPro" id="IPR036156">
    <property type="entry name" value="Beta-gal/glucu_dom_sf"/>
</dbReference>
<dbReference type="FunFam" id="2.60.40.10:FF:000680">
    <property type="entry name" value="Beta-galactosidase"/>
    <property type="match status" value="1"/>
</dbReference>
<dbReference type="GO" id="GO:0009341">
    <property type="term" value="C:beta-galactosidase complex"/>
    <property type="evidence" value="ECO:0007669"/>
    <property type="project" value="InterPro"/>
</dbReference>
<dbReference type="InterPro" id="IPR006104">
    <property type="entry name" value="Glyco_hydro_2_N"/>
</dbReference>
<dbReference type="InterPro" id="IPR032312">
    <property type="entry name" value="LacZ_4"/>
</dbReference>
<keyword evidence="11" id="KW-1185">Reference proteome</keyword>
<reference evidence="10 11" key="1">
    <citation type="journal article" date="2015" name="Stand. Genomic Sci.">
        <title>Genomic Encyclopedia of Bacterial and Archaeal Type Strains, Phase III: the genomes of soil and plant-associated and newly described type strains.</title>
        <authorList>
            <person name="Whitman W.B."/>
            <person name="Woyke T."/>
            <person name="Klenk H.P."/>
            <person name="Zhou Y."/>
            <person name="Lilburn T.G."/>
            <person name="Beck B.J."/>
            <person name="De Vos P."/>
            <person name="Vandamme P."/>
            <person name="Eisen J.A."/>
            <person name="Garrity G."/>
            <person name="Hugenholtz P."/>
            <person name="Kyrpides N.C."/>
        </authorList>
    </citation>
    <scope>NUCLEOTIDE SEQUENCE [LARGE SCALE GENOMIC DNA]</scope>
    <source>
        <strain evidence="10 11">CV53</strain>
    </source>
</reference>
<dbReference type="PROSITE" id="PS00608">
    <property type="entry name" value="GLYCOSYL_HYDROL_F2_2"/>
    <property type="match status" value="1"/>
</dbReference>
<organism evidence="10 11">
    <name type="scientific">Mesobacillus foraminis</name>
    <dbReference type="NCBI Taxonomy" id="279826"/>
    <lineage>
        <taxon>Bacteria</taxon>
        <taxon>Bacillati</taxon>
        <taxon>Bacillota</taxon>
        <taxon>Bacilli</taxon>
        <taxon>Bacillales</taxon>
        <taxon>Bacillaceae</taxon>
        <taxon>Mesobacillus</taxon>
    </lineage>
</organism>
<dbReference type="Pfam" id="PF02929">
    <property type="entry name" value="Bgal_small_N"/>
    <property type="match status" value="1"/>
</dbReference>
<dbReference type="EC" id="3.2.1.23" evidence="3 8"/>
<dbReference type="InterPro" id="IPR006102">
    <property type="entry name" value="Ig-like_GH2"/>
</dbReference>
<evidence type="ECO:0000256" key="8">
    <source>
        <dbReference type="RuleBase" id="RU361154"/>
    </source>
</evidence>
<dbReference type="NCBIfam" id="NF007666">
    <property type="entry name" value="PRK10340.1"/>
    <property type="match status" value="1"/>
</dbReference>
<comment type="caution">
    <text evidence="10">The sequence shown here is derived from an EMBL/GenBank/DDBJ whole genome shotgun (WGS) entry which is preliminary data.</text>
</comment>
<keyword evidence="6 8" id="KW-0326">Glycosidase</keyword>
<dbReference type="InterPro" id="IPR014718">
    <property type="entry name" value="GH-type_carb-bd"/>
</dbReference>
<evidence type="ECO:0000256" key="6">
    <source>
        <dbReference type="ARBA" id="ARBA00023295"/>
    </source>
</evidence>
<dbReference type="InterPro" id="IPR004199">
    <property type="entry name" value="B-gal_small/dom_5"/>
</dbReference>
<dbReference type="Pfam" id="PF00703">
    <property type="entry name" value="Glyco_hydro_2"/>
    <property type="match status" value="1"/>
</dbReference>
<sequence length="1061" mass="121957">MTKMKKDWENLSLLQKNRQEERAYFFPYRNEHSALSYERGEADGFMLLNGEWKFHYAESPFLAPKQFYDESFDTSQWDRLHVPSNWQMHGYGKPHYTNVQFPFPIDPPNVPAENPTGSYRREFFIPNEWIDQNIVLRFEGVDSAFHVWVNGQEAGYSQGSRLPSEFDITSLIHEGKNVIAVQVYQWSEASYIEDQDMWWLSGIFRDVYLLARPRVHIRDFFVKTHLDEDYRNAKLKIDTSVLNKHFAGISNHQVEVRLLNHRYNEVVTKELRNIGIAGVDEEKVSLEIPVENPEKWTAENPYLYHLLLSLKDEGGNVIEVIPARVGFRSVEIKDGVLQVNGVPIMLKGVNRHDHHPDLGRAVPLDSMIEDIRLMKQHNINAVRTSHYPNDPRFYDLCDVYGLYVIDEADLECHGFQVINNINQISDDPVWEEAYVDRMKRMVERDKNHASIIMWSLGNESGYGRNHDAIAEWAREKDPTRPLHYEGECRFIMTEDNNDPTRDPKASDVHTTMYTAVEIMDELGKREDLTKPHILCEYAHAMGNGAGGFKEYWETFYKHRRLQGGFVWEWIDHGIRQKDKNGEEYFAYGGDFGDAPHDSNFVIDGLVMPDRTPSPALTEYKKVIEPVIVKAVDLEKGIIELTNRYDFISLDHLQLSWSVMYDDQMVDQGVLPVQGIAAGSSMEITIPFELPATCKAHTDYWLNISFLTAVDALWAKAGYEIAWAQLKLPVAAGRPVKTKHNQYPLDVNEEGHLITVAGSGFSLVFNKINGTIDSWTFEGMKVLEEGPKMNFWRAPTDNDSLASGKWKSISSKDAWKNHGLHWMQHRVDDVSYVISPDKKWADIQVTVRIAPPRLSWGILTTYSYRVYGSGHVVLKIKGDPQGDLPETLPRIGLTMKLPKRFDDVSWYGLGPGEAYVDSRTANRMGVWSSKVEDLYTPYVYPQENGNRHQVKWVSLTEKNGFGLLTAAQPAIDFSAHYYTIDNLETAKHTYDLIKQEFITFNLDHKQHGLGSSSCGPDVLEKYRLKPEAFEFEIVLKPYSKNQSSPAELSKFQLEGIAEKLYI</sequence>
<dbReference type="GO" id="GO:0030246">
    <property type="term" value="F:carbohydrate binding"/>
    <property type="evidence" value="ECO:0007669"/>
    <property type="project" value="InterPro"/>
</dbReference>
<comment type="similarity">
    <text evidence="2 8">Belongs to the glycosyl hydrolase 2 family.</text>
</comment>
<dbReference type="RefSeq" id="WP_132001400.1">
    <property type="nucleotide sequence ID" value="NZ_JABUHM010000006.1"/>
</dbReference>
<accession>A0A4R2BQI8</accession>
<protein>
    <recommendedName>
        <fullName evidence="4 8">Beta-galactosidase</fullName>
        <ecNumber evidence="3 8">3.2.1.23</ecNumber>
    </recommendedName>
    <alternativeName>
        <fullName evidence="7 8">Lactase</fullName>
    </alternativeName>
</protein>
<dbReference type="Pfam" id="PF02837">
    <property type="entry name" value="Glyco_hydro_2_N"/>
    <property type="match status" value="1"/>
</dbReference>
<dbReference type="FunFam" id="3.20.20.80:FF:000018">
    <property type="entry name" value="Beta-galactosidase"/>
    <property type="match status" value="1"/>
</dbReference>
<dbReference type="InterPro" id="IPR013783">
    <property type="entry name" value="Ig-like_fold"/>
</dbReference>
<dbReference type="PROSITE" id="PS00719">
    <property type="entry name" value="GLYCOSYL_HYDROL_F2_1"/>
    <property type="match status" value="1"/>
</dbReference>
<dbReference type="SUPFAM" id="SSF74650">
    <property type="entry name" value="Galactose mutarotase-like"/>
    <property type="match status" value="1"/>
</dbReference>
<dbReference type="Gene3D" id="2.60.120.260">
    <property type="entry name" value="Galactose-binding domain-like"/>
    <property type="match status" value="1"/>
</dbReference>
<proteinExistence type="inferred from homology"/>
<dbReference type="EMBL" id="SLVV01000001">
    <property type="protein sequence ID" value="TCN28154.1"/>
    <property type="molecule type" value="Genomic_DNA"/>
</dbReference>
<gene>
    <name evidence="10" type="ORF">EV146_101485</name>
</gene>
<dbReference type="InterPro" id="IPR006101">
    <property type="entry name" value="Glyco_hydro_2"/>
</dbReference>
<dbReference type="Gene3D" id="3.20.20.80">
    <property type="entry name" value="Glycosidases"/>
    <property type="match status" value="1"/>
</dbReference>
<dbReference type="InterPro" id="IPR050347">
    <property type="entry name" value="Bact_Beta-galactosidase"/>
</dbReference>
<dbReference type="InterPro" id="IPR008979">
    <property type="entry name" value="Galactose-bd-like_sf"/>
</dbReference>
<dbReference type="InterPro" id="IPR006103">
    <property type="entry name" value="Glyco_hydro_2_cat"/>
</dbReference>
<feature type="domain" description="Beta galactosidase small chain/" evidence="9">
    <location>
        <begin position="754"/>
        <end position="1035"/>
    </location>
</feature>
<dbReference type="PRINTS" id="PR00132">
    <property type="entry name" value="GLHYDRLASE2"/>
</dbReference>
<comment type="catalytic activity">
    <reaction evidence="1 8">
        <text>Hydrolysis of terminal non-reducing beta-D-galactose residues in beta-D-galactosides.</text>
        <dbReference type="EC" id="3.2.1.23"/>
    </reaction>
</comment>
<evidence type="ECO:0000313" key="11">
    <source>
        <dbReference type="Proteomes" id="UP000295689"/>
    </source>
</evidence>
<evidence type="ECO:0000256" key="3">
    <source>
        <dbReference type="ARBA" id="ARBA00012756"/>
    </source>
</evidence>
<evidence type="ECO:0000313" key="10">
    <source>
        <dbReference type="EMBL" id="TCN28154.1"/>
    </source>
</evidence>
<evidence type="ECO:0000259" key="9">
    <source>
        <dbReference type="SMART" id="SM01038"/>
    </source>
</evidence>
<dbReference type="SMART" id="SM01038">
    <property type="entry name" value="Bgal_small_N"/>
    <property type="match status" value="1"/>
</dbReference>
<dbReference type="Gene3D" id="2.70.98.10">
    <property type="match status" value="1"/>
</dbReference>
<dbReference type="GO" id="GO:0005990">
    <property type="term" value="P:lactose catabolic process"/>
    <property type="evidence" value="ECO:0007669"/>
    <property type="project" value="TreeGrafter"/>
</dbReference>
<dbReference type="GO" id="GO:0004565">
    <property type="term" value="F:beta-galactosidase activity"/>
    <property type="evidence" value="ECO:0007669"/>
    <property type="project" value="UniProtKB-EC"/>
</dbReference>